<keyword evidence="5 8" id="KW-0812">Transmembrane</keyword>
<feature type="domain" description="EamA" evidence="9">
    <location>
        <begin position="153"/>
        <end position="280"/>
    </location>
</feature>
<evidence type="ECO:0000256" key="4">
    <source>
        <dbReference type="ARBA" id="ARBA00022475"/>
    </source>
</evidence>
<dbReference type="GO" id="GO:0005886">
    <property type="term" value="C:plasma membrane"/>
    <property type="evidence" value="ECO:0007669"/>
    <property type="project" value="UniProtKB-SubCell"/>
</dbReference>
<feature type="transmembrane region" description="Helical" evidence="8">
    <location>
        <begin position="149"/>
        <end position="165"/>
    </location>
</feature>
<evidence type="ECO:0000256" key="5">
    <source>
        <dbReference type="ARBA" id="ARBA00022692"/>
    </source>
</evidence>
<keyword evidence="4" id="KW-1003">Cell membrane</keyword>
<evidence type="ECO:0000256" key="2">
    <source>
        <dbReference type="ARBA" id="ARBA00007362"/>
    </source>
</evidence>
<feature type="transmembrane region" description="Helical" evidence="8">
    <location>
        <begin position="237"/>
        <end position="258"/>
    </location>
</feature>
<feature type="transmembrane region" description="Helical" evidence="8">
    <location>
        <begin position="40"/>
        <end position="58"/>
    </location>
</feature>
<protein>
    <submittedName>
        <fullName evidence="10">Chloramphenicol-sensitive protein RarD</fullName>
    </submittedName>
</protein>
<keyword evidence="3" id="KW-0813">Transport</keyword>
<evidence type="ECO:0000313" key="10">
    <source>
        <dbReference type="EMBL" id="SFG41051.1"/>
    </source>
</evidence>
<dbReference type="InterPro" id="IPR000620">
    <property type="entry name" value="EamA_dom"/>
</dbReference>
<keyword evidence="7 8" id="KW-0472">Membrane</keyword>
<dbReference type="SUPFAM" id="SSF103481">
    <property type="entry name" value="Multidrug resistance efflux transporter EmrE"/>
    <property type="match status" value="2"/>
</dbReference>
<feature type="transmembrane region" description="Helical" evidence="8">
    <location>
        <begin position="102"/>
        <end position="119"/>
    </location>
</feature>
<dbReference type="EMBL" id="FOOU01000006">
    <property type="protein sequence ID" value="SFG41051.1"/>
    <property type="molecule type" value="Genomic_DNA"/>
</dbReference>
<dbReference type="InterPro" id="IPR037185">
    <property type="entry name" value="EmrE-like"/>
</dbReference>
<feature type="transmembrane region" description="Helical" evidence="8">
    <location>
        <begin position="209"/>
        <end position="230"/>
    </location>
</feature>
<feature type="transmembrane region" description="Helical" evidence="8">
    <location>
        <begin position="70"/>
        <end position="90"/>
    </location>
</feature>
<keyword evidence="6 8" id="KW-1133">Transmembrane helix</keyword>
<keyword evidence="11" id="KW-1185">Reference proteome</keyword>
<feature type="transmembrane region" description="Helical" evidence="8">
    <location>
        <begin position="177"/>
        <end position="197"/>
    </location>
</feature>
<gene>
    <name evidence="10" type="ORF">SAMN05216175_106162</name>
</gene>
<feature type="transmembrane region" description="Helical" evidence="8">
    <location>
        <begin position="264"/>
        <end position="285"/>
    </location>
</feature>
<feature type="domain" description="EamA" evidence="9">
    <location>
        <begin position="6"/>
        <end position="138"/>
    </location>
</feature>
<dbReference type="PANTHER" id="PTHR22911:SF137">
    <property type="entry name" value="SOLUTE CARRIER FAMILY 35 MEMBER G2-RELATED"/>
    <property type="match status" value="1"/>
</dbReference>
<dbReference type="InterPro" id="IPR004626">
    <property type="entry name" value="RarD"/>
</dbReference>
<comment type="similarity">
    <text evidence="2">Belongs to the EamA transporter family.</text>
</comment>
<organism evidence="10 11">
    <name type="scientific">Neptunomonas qingdaonensis</name>
    <dbReference type="NCBI Taxonomy" id="1045558"/>
    <lineage>
        <taxon>Bacteria</taxon>
        <taxon>Pseudomonadati</taxon>
        <taxon>Pseudomonadota</taxon>
        <taxon>Gammaproteobacteria</taxon>
        <taxon>Oceanospirillales</taxon>
        <taxon>Oceanospirillaceae</taxon>
        <taxon>Neptunomonas</taxon>
    </lineage>
</organism>
<dbReference type="NCBIfam" id="TIGR00688">
    <property type="entry name" value="rarD"/>
    <property type="match status" value="1"/>
</dbReference>
<evidence type="ECO:0000259" key="9">
    <source>
        <dbReference type="Pfam" id="PF00892"/>
    </source>
</evidence>
<dbReference type="Proteomes" id="UP000198623">
    <property type="component" value="Unassembled WGS sequence"/>
</dbReference>
<evidence type="ECO:0000313" key="11">
    <source>
        <dbReference type="Proteomes" id="UP000198623"/>
    </source>
</evidence>
<reference evidence="11" key="1">
    <citation type="submission" date="2016-10" db="EMBL/GenBank/DDBJ databases">
        <authorList>
            <person name="Varghese N."/>
            <person name="Submissions S."/>
        </authorList>
    </citation>
    <scope>NUCLEOTIDE SEQUENCE [LARGE SCALE GENOMIC DNA]</scope>
    <source>
        <strain evidence="11">CGMCC 1.10971</strain>
    </source>
</reference>
<evidence type="ECO:0000256" key="6">
    <source>
        <dbReference type="ARBA" id="ARBA00022989"/>
    </source>
</evidence>
<sequence length="295" mass="32668">MTESNRGLLLALFAYSIWGSFAVFFSLLKHIPATEVLLHRIIWSFIFVAIILTLTRHWARAKSALLNRRLVLALFCSSLLIGANWCLYIWAVSVNRAVEASLGYFISPLIAICLGVIFFKESLAVYQKVAIFLAACGVGFKIIGIGEFPWISLSLAISFGLYGLIRKKTQVDTVTGLMLETILLLPFAAVYWVWLLIQGEQHFSMSLDGLLLILAGVLTALPLLAFSAAAHRLSLTLLGVMTYLAPTLQLLSAVLILGEPFDKGDFVTFSLIWLSLLIFSGGAIWRRRRTPESIV</sequence>
<evidence type="ECO:0000256" key="7">
    <source>
        <dbReference type="ARBA" id="ARBA00023136"/>
    </source>
</evidence>
<dbReference type="AlphaFoldDB" id="A0A1I2RTB6"/>
<dbReference type="PANTHER" id="PTHR22911">
    <property type="entry name" value="ACYL-MALONYL CONDENSING ENZYME-RELATED"/>
    <property type="match status" value="1"/>
</dbReference>
<feature type="transmembrane region" description="Helical" evidence="8">
    <location>
        <begin position="7"/>
        <end position="28"/>
    </location>
</feature>
<evidence type="ECO:0000256" key="1">
    <source>
        <dbReference type="ARBA" id="ARBA00004651"/>
    </source>
</evidence>
<evidence type="ECO:0000256" key="3">
    <source>
        <dbReference type="ARBA" id="ARBA00022448"/>
    </source>
</evidence>
<proteinExistence type="inferred from homology"/>
<accession>A0A1I2RTB6</accession>
<dbReference type="RefSeq" id="WP_177201149.1">
    <property type="nucleotide sequence ID" value="NZ_FOOU01000006.1"/>
</dbReference>
<feature type="transmembrane region" description="Helical" evidence="8">
    <location>
        <begin position="126"/>
        <end position="143"/>
    </location>
</feature>
<comment type="subcellular location">
    <subcellularLocation>
        <location evidence="1">Cell membrane</location>
        <topology evidence="1">Multi-pass membrane protein</topology>
    </subcellularLocation>
</comment>
<name>A0A1I2RTB6_9GAMM</name>
<dbReference type="Pfam" id="PF00892">
    <property type="entry name" value="EamA"/>
    <property type="match status" value="2"/>
</dbReference>
<evidence type="ECO:0000256" key="8">
    <source>
        <dbReference type="SAM" id="Phobius"/>
    </source>
</evidence>